<reference evidence="2" key="1">
    <citation type="submission" date="2016-10" db="EMBL/GenBank/DDBJ databases">
        <authorList>
            <person name="Varghese N."/>
            <person name="Submissions S."/>
        </authorList>
    </citation>
    <scope>NUCLEOTIDE SEQUENCE [LARGE SCALE GENOMIC DNA]</scope>
    <source>
        <strain evidence="2">UNC267MFSha1.1M11</strain>
    </source>
</reference>
<dbReference type="Proteomes" id="UP000199707">
    <property type="component" value="Unassembled WGS sequence"/>
</dbReference>
<dbReference type="EMBL" id="FMUB01000013">
    <property type="protein sequence ID" value="SCX31496.1"/>
    <property type="molecule type" value="Genomic_DNA"/>
</dbReference>
<name>A0A1G4WX49_9MYCO</name>
<gene>
    <name evidence="1" type="ORF">SAMN02799620_05363</name>
</gene>
<accession>A0A1G4WX49</accession>
<evidence type="ECO:0000313" key="1">
    <source>
        <dbReference type="EMBL" id="SCX31496.1"/>
    </source>
</evidence>
<proteinExistence type="predicted"/>
<evidence type="ECO:0000313" key="2">
    <source>
        <dbReference type="Proteomes" id="UP000199707"/>
    </source>
</evidence>
<protein>
    <submittedName>
        <fullName evidence="1">Uncharacterized protein</fullName>
    </submittedName>
</protein>
<sequence>MDSFDVDEQEGRDVWRALLKTIESKIVLTDSGQGMLADALPDYLWARTDGRIGSLMTLINRGCSLAIRTGEEVLTQGLLDTIPVDVAAEETRLGNAAAIRSGQKKARTR</sequence>
<organism evidence="1 2">
    <name type="scientific">Mycolicibacterium fluoranthenivorans</name>
    <dbReference type="NCBI Taxonomy" id="258505"/>
    <lineage>
        <taxon>Bacteria</taxon>
        <taxon>Bacillati</taxon>
        <taxon>Actinomycetota</taxon>
        <taxon>Actinomycetes</taxon>
        <taxon>Mycobacteriales</taxon>
        <taxon>Mycobacteriaceae</taxon>
        <taxon>Mycolicibacterium</taxon>
    </lineage>
</organism>
<dbReference type="AlphaFoldDB" id="A0A1G4WX49"/>